<sequence>MSASTRKNGLRSVILYLILGMAAACLCSLPTLLFPVAGKNWISSRQSVLLFHIAAAAGLFSLATLISGSVIVGFVITLFLMYGLSIASSIKFGILREPVYFTDIISLRELLRNPEFFIFSIPVLGWIGIAALLSLIVFLGCYLVTASLHVRLYCIPVLSLVLAFYALYMRYARPHAPDWPRDIGQFGVTGMLVIYWRCWGLQPDPPRAEISPGEPKVDVVLVIQCESFADPSIFKGGNHDLVPNLTVARDNAYAYGNLLVSGFGAYTMRTEYGVLFGRDEAQLGFRRYDPFLTARQEASYALPAKLKDSGYRTLFVHPHGLRFYGRDALMPAIGFDIVDDCSALQGNARAGKYVSDCDLADTLLQKIDDAASPVFIYAVTMENHGPWAGEPQEALASYLRHIGNSDRMLGRLVSGLEERQQSSLIVFFGDHRPSLRGIAYSDMERFTPYVVLQSGRGENSKADLTPAELHHLIEGLAVKHRQGSEQSEAST</sequence>
<keyword evidence="3 6" id="KW-0812">Transmembrane</keyword>
<evidence type="ECO:0000313" key="8">
    <source>
        <dbReference type="EMBL" id="MCO6160588.1"/>
    </source>
</evidence>
<feature type="domain" description="Sulfatase N-terminal" evidence="7">
    <location>
        <begin position="220"/>
        <end position="444"/>
    </location>
</feature>
<dbReference type="Proteomes" id="UP001523401">
    <property type="component" value="Unassembled WGS sequence"/>
</dbReference>
<keyword evidence="9" id="KW-1185">Reference proteome</keyword>
<dbReference type="InterPro" id="IPR050448">
    <property type="entry name" value="OpgB/LTA_synthase_biosynth"/>
</dbReference>
<dbReference type="SUPFAM" id="SSF53649">
    <property type="entry name" value="Alkaline phosphatase-like"/>
    <property type="match status" value="1"/>
</dbReference>
<feature type="transmembrane region" description="Helical" evidence="6">
    <location>
        <begin position="13"/>
        <end position="36"/>
    </location>
</feature>
<dbReference type="InterPro" id="IPR000917">
    <property type="entry name" value="Sulfatase_N"/>
</dbReference>
<dbReference type="PROSITE" id="PS51257">
    <property type="entry name" value="PROKAR_LIPOPROTEIN"/>
    <property type="match status" value="1"/>
</dbReference>
<evidence type="ECO:0000256" key="6">
    <source>
        <dbReference type="SAM" id="Phobius"/>
    </source>
</evidence>
<dbReference type="EMBL" id="JAMXQU010000008">
    <property type="protein sequence ID" value="MCO6160588.1"/>
    <property type="molecule type" value="Genomic_DNA"/>
</dbReference>
<dbReference type="Pfam" id="PF00884">
    <property type="entry name" value="Sulfatase"/>
    <property type="match status" value="1"/>
</dbReference>
<proteinExistence type="predicted"/>
<gene>
    <name evidence="8" type="ORF">NF685_11165</name>
</gene>
<feature type="transmembrane region" description="Helical" evidence="6">
    <location>
        <begin position="116"/>
        <end position="138"/>
    </location>
</feature>
<evidence type="ECO:0000256" key="2">
    <source>
        <dbReference type="ARBA" id="ARBA00022475"/>
    </source>
</evidence>
<dbReference type="PANTHER" id="PTHR47371">
    <property type="entry name" value="LIPOTEICHOIC ACID SYNTHASE"/>
    <property type="match status" value="1"/>
</dbReference>
<dbReference type="RefSeq" id="WP_252849651.1">
    <property type="nucleotide sequence ID" value="NZ_BAPW01000005.1"/>
</dbReference>
<name>A0ABT1CK41_9PROT</name>
<evidence type="ECO:0000256" key="3">
    <source>
        <dbReference type="ARBA" id="ARBA00022692"/>
    </source>
</evidence>
<keyword evidence="5 6" id="KW-0472">Membrane</keyword>
<keyword evidence="2" id="KW-1003">Cell membrane</keyword>
<reference evidence="8 9" key="1">
    <citation type="submission" date="2022-06" db="EMBL/GenBank/DDBJ databases">
        <title>Whole-genome of Asaia lannensis strain LMG 27011T.</title>
        <authorList>
            <person name="Sombolestani A."/>
        </authorList>
    </citation>
    <scope>NUCLEOTIDE SEQUENCE [LARGE SCALE GENOMIC DNA]</scope>
    <source>
        <strain evidence="8 9">NBRC 102526</strain>
    </source>
</reference>
<evidence type="ECO:0000313" key="9">
    <source>
        <dbReference type="Proteomes" id="UP001523401"/>
    </source>
</evidence>
<evidence type="ECO:0000256" key="5">
    <source>
        <dbReference type="ARBA" id="ARBA00023136"/>
    </source>
</evidence>
<dbReference type="Gene3D" id="3.40.720.10">
    <property type="entry name" value="Alkaline Phosphatase, subunit A"/>
    <property type="match status" value="1"/>
</dbReference>
<evidence type="ECO:0000256" key="1">
    <source>
        <dbReference type="ARBA" id="ARBA00004651"/>
    </source>
</evidence>
<feature type="transmembrane region" description="Helical" evidence="6">
    <location>
        <begin position="48"/>
        <end position="66"/>
    </location>
</feature>
<dbReference type="CDD" id="cd16015">
    <property type="entry name" value="LTA_synthase"/>
    <property type="match status" value="1"/>
</dbReference>
<dbReference type="PANTHER" id="PTHR47371:SF3">
    <property type="entry name" value="PHOSPHOGLYCEROL TRANSFERASE I"/>
    <property type="match status" value="1"/>
</dbReference>
<evidence type="ECO:0000256" key="4">
    <source>
        <dbReference type="ARBA" id="ARBA00022989"/>
    </source>
</evidence>
<keyword evidence="4 6" id="KW-1133">Transmembrane helix</keyword>
<feature type="transmembrane region" description="Helical" evidence="6">
    <location>
        <begin position="150"/>
        <end position="168"/>
    </location>
</feature>
<protein>
    <submittedName>
        <fullName evidence="8">LTA synthase family protein</fullName>
    </submittedName>
</protein>
<accession>A0ABT1CK41</accession>
<comment type="subcellular location">
    <subcellularLocation>
        <location evidence="1">Cell membrane</location>
        <topology evidence="1">Multi-pass membrane protein</topology>
    </subcellularLocation>
</comment>
<evidence type="ECO:0000259" key="7">
    <source>
        <dbReference type="Pfam" id="PF00884"/>
    </source>
</evidence>
<organism evidence="8 9">
    <name type="scientific">Asaia lannensis NBRC 102526</name>
    <dbReference type="NCBI Taxonomy" id="1307926"/>
    <lineage>
        <taxon>Bacteria</taxon>
        <taxon>Pseudomonadati</taxon>
        <taxon>Pseudomonadota</taxon>
        <taxon>Alphaproteobacteria</taxon>
        <taxon>Acetobacterales</taxon>
        <taxon>Acetobacteraceae</taxon>
        <taxon>Asaia</taxon>
    </lineage>
</organism>
<comment type="caution">
    <text evidence="8">The sequence shown here is derived from an EMBL/GenBank/DDBJ whole genome shotgun (WGS) entry which is preliminary data.</text>
</comment>
<dbReference type="InterPro" id="IPR017850">
    <property type="entry name" value="Alkaline_phosphatase_core_sf"/>
</dbReference>
<feature type="transmembrane region" description="Helical" evidence="6">
    <location>
        <begin position="72"/>
        <end position="95"/>
    </location>
</feature>